<comment type="caution">
    <text evidence="1">The sequence shown here is derived from an EMBL/GenBank/DDBJ whole genome shotgun (WGS) entry which is preliminary data.</text>
</comment>
<evidence type="ECO:0000313" key="2">
    <source>
        <dbReference type="Proteomes" id="UP000663970"/>
    </source>
</evidence>
<dbReference type="RefSeq" id="WP_206933118.1">
    <property type="nucleotide sequence ID" value="NZ_JAEKJY010000002.1"/>
</dbReference>
<proteinExistence type="predicted"/>
<reference evidence="1 2" key="1">
    <citation type="submission" date="2020-12" db="EMBL/GenBank/DDBJ databases">
        <title>Oil enriched cultivation method for isolating marine PHA-producing bacteria.</title>
        <authorList>
            <person name="Zheng W."/>
            <person name="Yu S."/>
            <person name="Huang Y."/>
        </authorList>
    </citation>
    <scope>NUCLEOTIDE SEQUENCE [LARGE SCALE GENOMIC DNA]</scope>
    <source>
        <strain evidence="1 2">SY-2-6</strain>
    </source>
</reference>
<dbReference type="PROSITE" id="PS51257">
    <property type="entry name" value="PROKAR_LIPOPROTEIN"/>
    <property type="match status" value="1"/>
</dbReference>
<sequence>MKQHVLIPAAVLCLLAAGCGTQVEKYQGQTSRDDVENMGLNNEVTMEDENPRSVNKVGHTWGLKQDRELIKTAAQQLEGVAVKRVIMEADQVWVTVDIAGEEDMSEAERQEWKDQVGEAVYKAVPRYDIHVKIK</sequence>
<organism evidence="1 2">
    <name type="scientific">Halobacillus kuroshimensis</name>
    <dbReference type="NCBI Taxonomy" id="302481"/>
    <lineage>
        <taxon>Bacteria</taxon>
        <taxon>Bacillati</taxon>
        <taxon>Bacillota</taxon>
        <taxon>Bacilli</taxon>
        <taxon>Bacillales</taxon>
        <taxon>Bacillaceae</taxon>
        <taxon>Halobacillus</taxon>
    </lineage>
</organism>
<dbReference type="Proteomes" id="UP000663970">
    <property type="component" value="Unassembled WGS sequence"/>
</dbReference>
<protein>
    <recommendedName>
        <fullName evidence="3">Sporulation protein</fullName>
    </recommendedName>
</protein>
<accession>A0ABS3DUK6</accession>
<evidence type="ECO:0008006" key="3">
    <source>
        <dbReference type="Google" id="ProtNLM"/>
    </source>
</evidence>
<gene>
    <name evidence="1" type="ORF">JF544_06970</name>
</gene>
<evidence type="ECO:0000313" key="1">
    <source>
        <dbReference type="EMBL" id="MBN8234985.1"/>
    </source>
</evidence>
<name>A0ABS3DUK6_9BACI</name>
<keyword evidence="2" id="KW-1185">Reference proteome</keyword>
<dbReference type="EMBL" id="JAEKJY010000002">
    <property type="protein sequence ID" value="MBN8234985.1"/>
    <property type="molecule type" value="Genomic_DNA"/>
</dbReference>